<comment type="caution">
    <text evidence="1">The sequence shown here is derived from an EMBL/GenBank/DDBJ whole genome shotgun (WGS) entry which is preliminary data.</text>
</comment>
<sequence>MMKQSFFKDVLKRGKWKRPKDLQRMVLYDTLVEPHLQRGAVRQCFQISNCLPTKKAPSLQDSPTLIHALWLLLAGPGCSTVNGDDYDADEEQNSVWFTVRSATELQKAGIIFRSTKEKGTSGINFKNNWYRLDAYLYLPSLSIEPNTKTLFESLIDYEGEIYPDTSHREVCAYLKFICEIIRTPEDAKVLALYGIIHADPESEENLTRTLDSVRLPEPANNRKWG</sequence>
<evidence type="ECO:0000313" key="2">
    <source>
        <dbReference type="Proteomes" id="UP000607653"/>
    </source>
</evidence>
<name>A0A822YIA2_NELNU</name>
<dbReference type="EMBL" id="DUZY01000003">
    <property type="protein sequence ID" value="DAD32212.1"/>
    <property type="molecule type" value="Genomic_DNA"/>
</dbReference>
<evidence type="ECO:0000313" key="1">
    <source>
        <dbReference type="EMBL" id="DAD32212.1"/>
    </source>
</evidence>
<reference evidence="1 2" key="1">
    <citation type="journal article" date="2020" name="Mol. Biol. Evol.">
        <title>Distinct Expression and Methylation Patterns for Genes with Different Fates following a Single Whole-Genome Duplication in Flowering Plants.</title>
        <authorList>
            <person name="Shi T."/>
            <person name="Rahmani R.S."/>
            <person name="Gugger P.F."/>
            <person name="Wang M."/>
            <person name="Li H."/>
            <person name="Zhang Y."/>
            <person name="Li Z."/>
            <person name="Wang Q."/>
            <person name="Van de Peer Y."/>
            <person name="Marchal K."/>
            <person name="Chen J."/>
        </authorList>
    </citation>
    <scope>NUCLEOTIDE SEQUENCE [LARGE SCALE GENOMIC DNA]</scope>
    <source>
        <tissue evidence="1">Leaf</tissue>
    </source>
</reference>
<dbReference type="PANTHER" id="PTHR31549:SF190">
    <property type="entry name" value="UPF0481 PROTEIN-RELATED"/>
    <property type="match status" value="1"/>
</dbReference>
<dbReference type="Proteomes" id="UP000607653">
    <property type="component" value="Unassembled WGS sequence"/>
</dbReference>
<protein>
    <submittedName>
        <fullName evidence="1">Uncharacterized protein</fullName>
    </submittedName>
</protein>
<dbReference type="Pfam" id="PF03140">
    <property type="entry name" value="DUF247"/>
    <property type="match status" value="1"/>
</dbReference>
<gene>
    <name evidence="1" type="ORF">HUJ06_011063</name>
</gene>
<dbReference type="InterPro" id="IPR004158">
    <property type="entry name" value="DUF247_pln"/>
</dbReference>
<organism evidence="1 2">
    <name type="scientific">Nelumbo nucifera</name>
    <name type="common">Sacred lotus</name>
    <dbReference type="NCBI Taxonomy" id="4432"/>
    <lineage>
        <taxon>Eukaryota</taxon>
        <taxon>Viridiplantae</taxon>
        <taxon>Streptophyta</taxon>
        <taxon>Embryophyta</taxon>
        <taxon>Tracheophyta</taxon>
        <taxon>Spermatophyta</taxon>
        <taxon>Magnoliopsida</taxon>
        <taxon>Proteales</taxon>
        <taxon>Nelumbonaceae</taxon>
        <taxon>Nelumbo</taxon>
    </lineage>
</organism>
<accession>A0A822YIA2</accession>
<dbReference type="AlphaFoldDB" id="A0A822YIA2"/>
<proteinExistence type="predicted"/>
<dbReference type="PANTHER" id="PTHR31549">
    <property type="entry name" value="PROTEIN, PUTATIVE (DUF247)-RELATED-RELATED"/>
    <property type="match status" value="1"/>
</dbReference>
<keyword evidence="2" id="KW-1185">Reference proteome</keyword>